<feature type="region of interest" description="Disordered" evidence="8">
    <location>
        <begin position="303"/>
        <end position="326"/>
    </location>
</feature>
<evidence type="ECO:0000256" key="1">
    <source>
        <dbReference type="ARBA" id="ARBA00004477"/>
    </source>
</evidence>
<keyword evidence="7 9" id="KW-0472">Membrane</keyword>
<keyword evidence="6" id="KW-0443">Lipid metabolism</keyword>
<dbReference type="Pfam" id="PF06775">
    <property type="entry name" value="Seipin"/>
    <property type="match status" value="1"/>
</dbReference>
<dbReference type="InterPro" id="IPR009617">
    <property type="entry name" value="Seipin"/>
</dbReference>
<keyword evidence="4" id="KW-0256">Endoplasmic reticulum</keyword>
<comment type="subcellular location">
    <subcellularLocation>
        <location evidence="1">Endoplasmic reticulum membrane</location>
        <topology evidence="1">Multi-pass membrane protein</topology>
    </subcellularLocation>
</comment>
<evidence type="ECO:0000256" key="9">
    <source>
        <dbReference type="SAM" id="Phobius"/>
    </source>
</evidence>
<feature type="transmembrane region" description="Helical" evidence="9">
    <location>
        <begin position="246"/>
        <end position="266"/>
    </location>
</feature>
<dbReference type="AlphaFoldDB" id="A0A1B6CYY4"/>
<gene>
    <name evidence="10" type="ORF">g.12069</name>
</gene>
<dbReference type="EMBL" id="GEDC01018641">
    <property type="protein sequence ID" value="JAS18657.1"/>
    <property type="molecule type" value="Transcribed_RNA"/>
</dbReference>
<protein>
    <recommendedName>
        <fullName evidence="2">Seipin</fullName>
    </recommendedName>
</protein>
<dbReference type="PANTHER" id="PTHR21212:SF0">
    <property type="entry name" value="SEIPIN"/>
    <property type="match status" value="1"/>
</dbReference>
<evidence type="ECO:0000313" key="10">
    <source>
        <dbReference type="EMBL" id="JAS18657.1"/>
    </source>
</evidence>
<dbReference type="GO" id="GO:0005789">
    <property type="term" value="C:endoplasmic reticulum membrane"/>
    <property type="evidence" value="ECO:0007669"/>
    <property type="project" value="UniProtKB-SubCell"/>
</dbReference>
<dbReference type="GO" id="GO:0006629">
    <property type="term" value="P:lipid metabolic process"/>
    <property type="evidence" value="ECO:0007669"/>
    <property type="project" value="UniProtKB-KW"/>
</dbReference>
<evidence type="ECO:0000256" key="7">
    <source>
        <dbReference type="ARBA" id="ARBA00023136"/>
    </source>
</evidence>
<feature type="compositionally biased region" description="Polar residues" evidence="8">
    <location>
        <begin position="312"/>
        <end position="326"/>
    </location>
</feature>
<evidence type="ECO:0000256" key="3">
    <source>
        <dbReference type="ARBA" id="ARBA00022692"/>
    </source>
</evidence>
<evidence type="ECO:0000256" key="8">
    <source>
        <dbReference type="SAM" id="MobiDB-lite"/>
    </source>
</evidence>
<sequence>MVNLVSFILSTILKMRLFRFISRKIYNFKRKTLDSIEIVWDNIFKGWMFALIVISVIWLSIFAYIVFYYMYVPSLSHNRPVYLEFDSCGTKAGICSYPTAHIELTKKQHLLMVGQPYKIFLTLEMPESPSNVNLGMFMVCTFLKDKRGKLVSRSCRSTMLHYQSWLLKIANILVYAPLYIFGSKEEVQTLTVEMYSDFEDVQNHAVTDIYVEIQTQHIELYKAKLYIQAQLSGLRHLMFHWPLSSAFIGVSSNLFVIIFIATLSWWHLYGRHEFVLNPIIALLRKFIPSFGSKASFQVEEVGSQDMRIGQSPFDTSEGSDSDNPQQFFKEATSEDLEYYLEVENDS</sequence>
<feature type="transmembrane region" description="Helical" evidence="9">
    <location>
        <begin position="47"/>
        <end position="71"/>
    </location>
</feature>
<dbReference type="CDD" id="cd23995">
    <property type="entry name" value="Seipin_BSCL2_like"/>
    <property type="match status" value="1"/>
</dbReference>
<keyword evidence="3 9" id="KW-0812">Transmembrane</keyword>
<name>A0A1B6CYY4_9HEMI</name>
<accession>A0A1B6CYY4</accession>
<organism evidence="10">
    <name type="scientific">Clastoptera arizonana</name>
    <name type="common">Arizona spittle bug</name>
    <dbReference type="NCBI Taxonomy" id="38151"/>
    <lineage>
        <taxon>Eukaryota</taxon>
        <taxon>Metazoa</taxon>
        <taxon>Ecdysozoa</taxon>
        <taxon>Arthropoda</taxon>
        <taxon>Hexapoda</taxon>
        <taxon>Insecta</taxon>
        <taxon>Pterygota</taxon>
        <taxon>Neoptera</taxon>
        <taxon>Paraneoptera</taxon>
        <taxon>Hemiptera</taxon>
        <taxon>Auchenorrhyncha</taxon>
        <taxon>Cercopoidea</taxon>
        <taxon>Clastopteridae</taxon>
        <taxon>Clastoptera</taxon>
    </lineage>
</organism>
<evidence type="ECO:0000256" key="2">
    <source>
        <dbReference type="ARBA" id="ARBA00022064"/>
    </source>
</evidence>
<keyword evidence="5 9" id="KW-1133">Transmembrane helix</keyword>
<evidence type="ECO:0000256" key="5">
    <source>
        <dbReference type="ARBA" id="ARBA00022989"/>
    </source>
</evidence>
<evidence type="ECO:0000256" key="4">
    <source>
        <dbReference type="ARBA" id="ARBA00022824"/>
    </source>
</evidence>
<feature type="transmembrane region" description="Helical" evidence="9">
    <location>
        <begin position="165"/>
        <end position="182"/>
    </location>
</feature>
<evidence type="ECO:0000256" key="6">
    <source>
        <dbReference type="ARBA" id="ARBA00023098"/>
    </source>
</evidence>
<dbReference type="PANTHER" id="PTHR21212">
    <property type="entry name" value="BERNARDINELLI-SEIP CONGENITAL LIPODYSTROPHY 2 HOMOLOG BSCL2 PROTEIN"/>
    <property type="match status" value="1"/>
</dbReference>
<reference evidence="10" key="1">
    <citation type="submission" date="2015-12" db="EMBL/GenBank/DDBJ databases">
        <title>De novo transcriptome assembly of four potential Pierce s Disease insect vectors from Arizona vineyards.</title>
        <authorList>
            <person name="Tassone E.E."/>
        </authorList>
    </citation>
    <scope>NUCLEOTIDE SEQUENCE</scope>
</reference>
<proteinExistence type="predicted"/>
<dbReference type="GO" id="GO:0140042">
    <property type="term" value="P:lipid droplet formation"/>
    <property type="evidence" value="ECO:0007669"/>
    <property type="project" value="UniProtKB-ARBA"/>
</dbReference>